<evidence type="ECO:0000256" key="1">
    <source>
        <dbReference type="ARBA" id="ARBA00022729"/>
    </source>
</evidence>
<evidence type="ECO:0000313" key="5">
    <source>
        <dbReference type="Proteomes" id="UP000294292"/>
    </source>
</evidence>
<dbReference type="Gene3D" id="2.40.40.10">
    <property type="entry name" value="RlpA-like domain"/>
    <property type="match status" value="1"/>
</dbReference>
<dbReference type="InterPro" id="IPR051933">
    <property type="entry name" value="Resuscitation_pf_RpfB"/>
</dbReference>
<dbReference type="InterPro" id="IPR036908">
    <property type="entry name" value="RlpA-like_sf"/>
</dbReference>
<sequence>MSNNSMKNLFTKPLRNKKIGLALVVVIFFVSVISTVLFIGTKSTVALTVNGKQQEIQTRADTVGDLLSEQNIQVSEADLVSPSVNTTIEDGLSVEWKQAKKISITLNGDNQEIYTNAETVGDLLSEQNIQVYEADRVSPSLNTSIEDGLSVEWEQAKEITITVDGEKQTIKTTDDQVSEVLAKAKIKVSEHDKVLPGLDDKIGSDAKITLEKAFHVTLVNGVDKKKVWSTSTTVADFLKQQEIHINEFDRVEQRMDKLVNPNDVIQVVRVEKVTDVVEAATDFAVETRKDKNLLKGKEKVVQEGKKGLTKQTFEIISENGKQVSRILKNEEVVKDSSKKVVAVGTKVVTASVSRGTTSRASNTSPSGGKEFYVSSTAYTAFCTGCSGITATGIDLRSNPGLKVIAVDPNVIPLGSKVWVEGYGYAIAGDTGGAIKGMKIDLFMADKNQALGYGRKQIKIKVIN</sequence>
<evidence type="ECO:0000313" key="4">
    <source>
        <dbReference type="EMBL" id="QBP42962.1"/>
    </source>
</evidence>
<dbReference type="KEGG" id="panc:E2636_18275"/>
<dbReference type="RefSeq" id="WP_134211686.1">
    <property type="nucleotide sequence ID" value="NZ_CP038015.1"/>
</dbReference>
<dbReference type="PANTHER" id="PTHR39160">
    <property type="entry name" value="CELL WALL-BINDING PROTEIN YOCH"/>
    <property type="match status" value="1"/>
</dbReference>
<dbReference type="PROSITE" id="PS51109">
    <property type="entry name" value="G5"/>
    <property type="match status" value="1"/>
</dbReference>
<proteinExistence type="predicted"/>
<accession>A0A4P7A257</accession>
<dbReference type="InterPro" id="IPR007137">
    <property type="entry name" value="DUF348"/>
</dbReference>
<keyword evidence="5" id="KW-1185">Reference proteome</keyword>
<dbReference type="Pfam" id="PF07501">
    <property type="entry name" value="G5"/>
    <property type="match status" value="1"/>
</dbReference>
<gene>
    <name evidence="4" type="ORF">E2636_18275</name>
</gene>
<dbReference type="SMART" id="SM01208">
    <property type="entry name" value="G5"/>
    <property type="match status" value="1"/>
</dbReference>
<dbReference type="Gene3D" id="2.20.230.10">
    <property type="entry name" value="Resuscitation-promoting factor rpfb"/>
    <property type="match status" value="1"/>
</dbReference>
<dbReference type="Pfam" id="PF03990">
    <property type="entry name" value="DUF348"/>
    <property type="match status" value="4"/>
</dbReference>
<dbReference type="OrthoDB" id="9798935at2"/>
<keyword evidence="2" id="KW-1133">Transmembrane helix</keyword>
<dbReference type="InterPro" id="IPR010611">
    <property type="entry name" value="3D_dom"/>
</dbReference>
<protein>
    <submittedName>
        <fullName evidence="4">DUF348 domain-containing protein</fullName>
    </submittedName>
</protein>
<dbReference type="CDD" id="cd22786">
    <property type="entry name" value="DPBB_YuiC-like"/>
    <property type="match status" value="1"/>
</dbReference>
<dbReference type="SUPFAM" id="SSF50685">
    <property type="entry name" value="Barwin-like endoglucanases"/>
    <property type="match status" value="1"/>
</dbReference>
<dbReference type="GO" id="GO:0019867">
    <property type="term" value="C:outer membrane"/>
    <property type="evidence" value="ECO:0007669"/>
    <property type="project" value="InterPro"/>
</dbReference>
<feature type="transmembrane region" description="Helical" evidence="2">
    <location>
        <begin position="21"/>
        <end position="40"/>
    </location>
</feature>
<dbReference type="AlphaFoldDB" id="A0A4P7A257"/>
<organism evidence="4 5">
    <name type="scientific">Paenisporosarcina antarctica</name>
    <dbReference type="NCBI Taxonomy" id="417367"/>
    <lineage>
        <taxon>Bacteria</taxon>
        <taxon>Bacillati</taxon>
        <taxon>Bacillota</taxon>
        <taxon>Bacilli</taxon>
        <taxon>Bacillales</taxon>
        <taxon>Caryophanaceae</taxon>
        <taxon>Paenisporosarcina</taxon>
    </lineage>
</organism>
<keyword evidence="2" id="KW-0472">Membrane</keyword>
<evidence type="ECO:0000259" key="3">
    <source>
        <dbReference type="PROSITE" id="PS51109"/>
    </source>
</evidence>
<name>A0A4P7A257_9BACL</name>
<dbReference type="Proteomes" id="UP000294292">
    <property type="component" value="Chromosome"/>
</dbReference>
<keyword evidence="2" id="KW-0812">Transmembrane</keyword>
<dbReference type="GO" id="GO:0004553">
    <property type="term" value="F:hydrolase activity, hydrolyzing O-glycosyl compounds"/>
    <property type="evidence" value="ECO:0007669"/>
    <property type="project" value="InterPro"/>
</dbReference>
<dbReference type="EMBL" id="CP038015">
    <property type="protein sequence ID" value="QBP42962.1"/>
    <property type="molecule type" value="Genomic_DNA"/>
</dbReference>
<keyword evidence="1" id="KW-0732">Signal</keyword>
<reference evidence="4 5" key="1">
    <citation type="submission" date="2019-03" db="EMBL/GenBank/DDBJ databases">
        <title>Complete genome sequence of Paenisporosarcina antarctica CGMCC 1.6503T.</title>
        <authorList>
            <person name="Rong J.-C."/>
            <person name="Chi N.-Y."/>
            <person name="Zhang Q.-F."/>
        </authorList>
    </citation>
    <scope>NUCLEOTIDE SEQUENCE [LARGE SCALE GENOMIC DNA]</scope>
    <source>
        <strain evidence="4 5">CGMCC 1.6503</strain>
    </source>
</reference>
<evidence type="ECO:0000256" key="2">
    <source>
        <dbReference type="SAM" id="Phobius"/>
    </source>
</evidence>
<dbReference type="InterPro" id="IPR011098">
    <property type="entry name" value="G5_dom"/>
</dbReference>
<feature type="domain" description="G5" evidence="3">
    <location>
        <begin position="267"/>
        <end position="347"/>
    </location>
</feature>
<dbReference type="GO" id="GO:0009254">
    <property type="term" value="P:peptidoglycan turnover"/>
    <property type="evidence" value="ECO:0007669"/>
    <property type="project" value="InterPro"/>
</dbReference>
<dbReference type="PANTHER" id="PTHR39160:SF4">
    <property type="entry name" value="RESUSCITATION-PROMOTING FACTOR RPFB"/>
    <property type="match status" value="1"/>
</dbReference>
<dbReference type="Pfam" id="PF06725">
    <property type="entry name" value="3D"/>
    <property type="match status" value="1"/>
</dbReference>